<dbReference type="EMBL" id="LAZR01008114">
    <property type="protein sequence ID" value="KKM80874.1"/>
    <property type="molecule type" value="Genomic_DNA"/>
</dbReference>
<evidence type="ECO:0008006" key="2">
    <source>
        <dbReference type="Google" id="ProtNLM"/>
    </source>
</evidence>
<proteinExistence type="predicted"/>
<organism evidence="1">
    <name type="scientific">marine sediment metagenome</name>
    <dbReference type="NCBI Taxonomy" id="412755"/>
    <lineage>
        <taxon>unclassified sequences</taxon>
        <taxon>metagenomes</taxon>
        <taxon>ecological metagenomes</taxon>
    </lineage>
</organism>
<comment type="caution">
    <text evidence="1">The sequence shown here is derived from an EMBL/GenBank/DDBJ whole genome shotgun (WGS) entry which is preliminary data.</text>
</comment>
<name>A0A0F9KF88_9ZZZZ</name>
<sequence>MATTNKAVASNTVTAGYNKNFNSIYEAMLKPQIFGKLIDQYGQGPGIFDMLTFAKHTINVKGHKQTVFSQGALQKPITLLGEISTAGAGVAITFKIATSEYDANYKTFLAVKDAIFIPEDYMGDTSNGPAKYQISSKSGSTNDITYTALPFLSTYVLTSAVPTTTKLQVTGGNYAPGSQGASPKSRGWTDVDYFTAIKRRSFLLEGSQQSDERWQDELINGETGMFSKASVEADFFLTGDMNDELFLGEEPDNANLVLPNREADDNTIYGTKGFWRHLVSSGGFQEYTDNYEIADFDDVKDMFRSQGVINTAALFGMGSGLHRMIENSGLDFLKEFSGGTDLMMSMDSMGIKYKKILKNSILFTFVELATFDNPQTYGLTAYDWKNRGFIVPNEFGTVKMGEYETETVELSNLTLGYKNYNGEDRTRVSGILPGVNGMGYRSFVDTYDDLRGELLSEFMLIATKRNQMIRVQQAS</sequence>
<accession>A0A0F9KF88</accession>
<reference evidence="1" key="1">
    <citation type="journal article" date="2015" name="Nature">
        <title>Complex archaea that bridge the gap between prokaryotes and eukaryotes.</title>
        <authorList>
            <person name="Spang A."/>
            <person name="Saw J.H."/>
            <person name="Jorgensen S.L."/>
            <person name="Zaremba-Niedzwiedzka K."/>
            <person name="Martijn J."/>
            <person name="Lind A.E."/>
            <person name="van Eijk R."/>
            <person name="Schleper C."/>
            <person name="Guy L."/>
            <person name="Ettema T.J."/>
        </authorList>
    </citation>
    <scope>NUCLEOTIDE SEQUENCE</scope>
</reference>
<dbReference type="AlphaFoldDB" id="A0A0F9KF88"/>
<evidence type="ECO:0000313" key="1">
    <source>
        <dbReference type="EMBL" id="KKM80874.1"/>
    </source>
</evidence>
<gene>
    <name evidence="1" type="ORF">LCGC14_1335450</name>
</gene>
<protein>
    <recommendedName>
        <fullName evidence="2">Major capsid protein</fullName>
    </recommendedName>
</protein>